<comment type="subcellular location">
    <subcellularLocation>
        <location evidence="1">Membrane</location>
        <topology evidence="1">Multi-pass membrane protein</topology>
    </subcellularLocation>
</comment>
<keyword evidence="2 6" id="KW-0812">Transmembrane</keyword>
<feature type="transmembrane region" description="Helical" evidence="6">
    <location>
        <begin position="59"/>
        <end position="77"/>
    </location>
</feature>
<evidence type="ECO:0000256" key="6">
    <source>
        <dbReference type="SAM" id="Phobius"/>
    </source>
</evidence>
<accession>A0A4V1X8Y6</accession>
<protein>
    <recommendedName>
        <fullName evidence="7">Rhodopsin domain-containing protein</fullName>
    </recommendedName>
</protein>
<name>A0A4V1X8Y6_9PEZI</name>
<evidence type="ECO:0000256" key="2">
    <source>
        <dbReference type="ARBA" id="ARBA00022692"/>
    </source>
</evidence>
<dbReference type="GO" id="GO:0016020">
    <property type="term" value="C:membrane"/>
    <property type="evidence" value="ECO:0007669"/>
    <property type="project" value="UniProtKB-SubCell"/>
</dbReference>
<dbReference type="EMBL" id="QJNU01000916">
    <property type="protein sequence ID" value="RYO83031.1"/>
    <property type="molecule type" value="Genomic_DNA"/>
</dbReference>
<comment type="similarity">
    <text evidence="5">Belongs to the SAT4 family.</text>
</comment>
<evidence type="ECO:0000256" key="3">
    <source>
        <dbReference type="ARBA" id="ARBA00022989"/>
    </source>
</evidence>
<dbReference type="InterPro" id="IPR052337">
    <property type="entry name" value="SAT4-like"/>
</dbReference>
<keyword evidence="9" id="KW-1185">Reference proteome</keyword>
<reference evidence="8 9" key="1">
    <citation type="submission" date="2018-06" db="EMBL/GenBank/DDBJ databases">
        <title>Complete Genomes of Monosporascus.</title>
        <authorList>
            <person name="Robinson A.J."/>
            <person name="Natvig D.O."/>
        </authorList>
    </citation>
    <scope>NUCLEOTIDE SEQUENCE [LARGE SCALE GENOMIC DNA]</scope>
    <source>
        <strain evidence="8 9">CBS 110550</strain>
    </source>
</reference>
<feature type="domain" description="Rhodopsin" evidence="7">
    <location>
        <begin position="21"/>
        <end position="85"/>
    </location>
</feature>
<evidence type="ECO:0000313" key="8">
    <source>
        <dbReference type="EMBL" id="RYO83031.1"/>
    </source>
</evidence>
<organism evidence="8 9">
    <name type="scientific">Monosporascus ibericus</name>
    <dbReference type="NCBI Taxonomy" id="155417"/>
    <lineage>
        <taxon>Eukaryota</taxon>
        <taxon>Fungi</taxon>
        <taxon>Dikarya</taxon>
        <taxon>Ascomycota</taxon>
        <taxon>Pezizomycotina</taxon>
        <taxon>Sordariomycetes</taxon>
        <taxon>Xylariomycetidae</taxon>
        <taxon>Xylariales</taxon>
        <taxon>Xylariales incertae sedis</taxon>
        <taxon>Monosporascus</taxon>
    </lineage>
</organism>
<dbReference type="Proteomes" id="UP000293360">
    <property type="component" value="Unassembled WGS sequence"/>
</dbReference>
<feature type="transmembrane region" description="Helical" evidence="6">
    <location>
        <begin position="25"/>
        <end position="47"/>
    </location>
</feature>
<evidence type="ECO:0000256" key="4">
    <source>
        <dbReference type="ARBA" id="ARBA00023136"/>
    </source>
</evidence>
<evidence type="ECO:0000256" key="1">
    <source>
        <dbReference type="ARBA" id="ARBA00004141"/>
    </source>
</evidence>
<comment type="caution">
    <text evidence="8">The sequence shown here is derived from an EMBL/GenBank/DDBJ whole genome shotgun (WGS) entry which is preliminary data.</text>
</comment>
<dbReference type="PANTHER" id="PTHR33048:SF47">
    <property type="entry name" value="INTEGRAL MEMBRANE PROTEIN-RELATED"/>
    <property type="match status" value="1"/>
</dbReference>
<dbReference type="OrthoDB" id="3897607at2759"/>
<dbReference type="Pfam" id="PF20684">
    <property type="entry name" value="Fung_rhodopsin"/>
    <property type="match status" value="1"/>
</dbReference>
<dbReference type="InterPro" id="IPR049326">
    <property type="entry name" value="Rhodopsin_dom_fungi"/>
</dbReference>
<gene>
    <name evidence="8" type="ORF">DL764_009518</name>
</gene>
<keyword evidence="4 6" id="KW-0472">Membrane</keyword>
<proteinExistence type="inferred from homology"/>
<evidence type="ECO:0000256" key="5">
    <source>
        <dbReference type="ARBA" id="ARBA00038359"/>
    </source>
</evidence>
<sequence length="121" mass="13151">MSTALCSLGVWEKENAPTVLANTGYSISAIDIAINSLFALLPVALLWNVQLSTTVKVSVVLLLGLGVLSNIATIMRFKYLVDLSQLKTSLASVEAANVYLPTFVYTRMWEVARTLAENQNS</sequence>
<evidence type="ECO:0000313" key="9">
    <source>
        <dbReference type="Proteomes" id="UP000293360"/>
    </source>
</evidence>
<dbReference type="AlphaFoldDB" id="A0A4V1X8Y6"/>
<keyword evidence="3 6" id="KW-1133">Transmembrane helix</keyword>
<dbReference type="PANTHER" id="PTHR33048">
    <property type="entry name" value="PTH11-LIKE INTEGRAL MEMBRANE PROTEIN (AFU_ORTHOLOGUE AFUA_5G11245)"/>
    <property type="match status" value="1"/>
</dbReference>
<evidence type="ECO:0000259" key="7">
    <source>
        <dbReference type="Pfam" id="PF20684"/>
    </source>
</evidence>